<accession>A0A437AD78</accession>
<dbReference type="VEuPathDB" id="FungiDB:DFL_000117"/>
<dbReference type="Proteomes" id="UP000283090">
    <property type="component" value="Unassembled WGS sequence"/>
</dbReference>
<evidence type="ECO:0000313" key="2">
    <source>
        <dbReference type="Proteomes" id="UP000283090"/>
    </source>
</evidence>
<reference evidence="1 2" key="1">
    <citation type="submission" date="2019-01" db="EMBL/GenBank/DDBJ databases">
        <title>Intercellular communication is required for trap formation in the nematode-trapping fungus Duddingtonia flagrans.</title>
        <authorList>
            <person name="Youssar L."/>
            <person name="Wernet V."/>
            <person name="Hensel N."/>
            <person name="Hildebrandt H.-G."/>
            <person name="Fischer R."/>
        </authorList>
    </citation>
    <scope>NUCLEOTIDE SEQUENCE [LARGE SCALE GENOMIC DNA]</scope>
    <source>
        <strain evidence="1 2">CBS H-5679</strain>
    </source>
</reference>
<keyword evidence="2" id="KW-1185">Reference proteome</keyword>
<dbReference type="GeneID" id="93582428"/>
<evidence type="ECO:0000313" key="1">
    <source>
        <dbReference type="EMBL" id="RVD89096.1"/>
    </source>
</evidence>
<protein>
    <submittedName>
        <fullName evidence="1">Uncharacterized protein</fullName>
    </submittedName>
</protein>
<dbReference type="EMBL" id="SAEB01000001">
    <property type="protein sequence ID" value="RVD89096.1"/>
    <property type="molecule type" value="Genomic_DNA"/>
</dbReference>
<dbReference type="AlphaFoldDB" id="A0A437AD78"/>
<proteinExistence type="predicted"/>
<dbReference type="RefSeq" id="XP_067494640.1">
    <property type="nucleotide sequence ID" value="XM_067629748.1"/>
</dbReference>
<comment type="caution">
    <text evidence="1">The sequence shown here is derived from an EMBL/GenBank/DDBJ whole genome shotgun (WGS) entry which is preliminary data.</text>
</comment>
<dbReference type="OrthoDB" id="5308404at2759"/>
<organism evidence="1 2">
    <name type="scientific">Arthrobotrys flagrans</name>
    <name type="common">Nematode-trapping fungus</name>
    <name type="synonym">Trichothecium flagrans</name>
    <dbReference type="NCBI Taxonomy" id="97331"/>
    <lineage>
        <taxon>Eukaryota</taxon>
        <taxon>Fungi</taxon>
        <taxon>Dikarya</taxon>
        <taxon>Ascomycota</taxon>
        <taxon>Pezizomycotina</taxon>
        <taxon>Orbiliomycetes</taxon>
        <taxon>Orbiliales</taxon>
        <taxon>Orbiliaceae</taxon>
        <taxon>Arthrobotrys</taxon>
    </lineage>
</organism>
<gene>
    <name evidence="1" type="ORF">DFL_000117</name>
</gene>
<sequence length="117" mass="13238">MSGSSRRSRGETFTVNITPQIPAVDDADTVRPNKTFTNISASDLLSKVTDVFESYNDMDALLDDDEIWRYFHGGNPNKELKTRRTFRNNGIVPNEESGRYVDIIAIPGYERGEFDSD</sequence>
<name>A0A437AD78_ARTFL</name>